<dbReference type="Gene3D" id="1.20.1070.10">
    <property type="entry name" value="Rhodopsin 7-helix transmembrane proteins"/>
    <property type="match status" value="2"/>
</dbReference>
<evidence type="ECO:0000256" key="9">
    <source>
        <dbReference type="SAM" id="MobiDB-lite"/>
    </source>
</evidence>
<dbReference type="PANTHER" id="PTHR24249">
    <property type="entry name" value="HISTAMINE RECEPTOR-RELATED G-PROTEIN COUPLED RECEPTOR"/>
    <property type="match status" value="1"/>
</dbReference>
<evidence type="ECO:0000256" key="3">
    <source>
        <dbReference type="ARBA" id="ARBA00022692"/>
    </source>
</evidence>
<keyword evidence="6 10" id="KW-0472">Membrane</keyword>
<evidence type="ECO:0000256" key="8">
    <source>
        <dbReference type="ARBA" id="ARBA00023224"/>
    </source>
</evidence>
<protein>
    <submittedName>
        <fullName evidence="12">Prostaglandin F2-alpha receptor-like</fullName>
    </submittedName>
</protein>
<evidence type="ECO:0000256" key="10">
    <source>
        <dbReference type="SAM" id="Phobius"/>
    </source>
</evidence>
<keyword evidence="7 12" id="KW-0675">Receptor</keyword>
<feature type="compositionally biased region" description="Polar residues" evidence="9">
    <location>
        <begin position="660"/>
        <end position="675"/>
    </location>
</feature>
<keyword evidence="8" id="KW-0807">Transducer</keyword>
<gene>
    <name evidence="12" type="primary">Ptgfr</name>
</gene>
<dbReference type="PRINTS" id="PR00237">
    <property type="entry name" value="GPCRRHODOPSN"/>
</dbReference>
<feature type="domain" description="G-protein coupled receptors family 1 profile" evidence="11">
    <location>
        <begin position="80"/>
        <end position="601"/>
    </location>
</feature>
<keyword evidence="4 10" id="KW-1133">Transmembrane helix</keyword>
<accession>A0A6F9DQT1</accession>
<feature type="compositionally biased region" description="Polar residues" evidence="9">
    <location>
        <begin position="297"/>
        <end position="309"/>
    </location>
</feature>
<evidence type="ECO:0000256" key="7">
    <source>
        <dbReference type="ARBA" id="ARBA00023170"/>
    </source>
</evidence>
<proteinExistence type="evidence at transcript level"/>
<evidence type="ECO:0000256" key="4">
    <source>
        <dbReference type="ARBA" id="ARBA00022989"/>
    </source>
</evidence>
<keyword evidence="3 10" id="KW-0812">Transmembrane</keyword>
<feature type="region of interest" description="Disordered" evidence="9">
    <location>
        <begin position="478"/>
        <end position="499"/>
    </location>
</feature>
<dbReference type="AlphaFoldDB" id="A0A6F9DQT1"/>
<feature type="compositionally biased region" description="Polar residues" evidence="9">
    <location>
        <begin position="374"/>
        <end position="395"/>
    </location>
</feature>
<feature type="transmembrane region" description="Helical" evidence="10">
    <location>
        <begin position="98"/>
        <end position="120"/>
    </location>
</feature>
<dbReference type="CDD" id="cd00637">
    <property type="entry name" value="7tm_classA_rhodopsin-like"/>
    <property type="match status" value="2"/>
</dbReference>
<keyword evidence="2" id="KW-1003">Cell membrane</keyword>
<feature type="compositionally biased region" description="Polar residues" evidence="9">
    <location>
        <begin position="335"/>
        <end position="350"/>
    </location>
</feature>
<name>A0A6F9DQT1_9ASCI</name>
<comment type="subcellular location">
    <subcellularLocation>
        <location evidence="1">Cell membrane</location>
        <topology evidence="1">Multi-pass membrane protein</topology>
    </subcellularLocation>
</comment>
<dbReference type="GO" id="GO:0005886">
    <property type="term" value="C:plasma membrane"/>
    <property type="evidence" value="ECO:0007669"/>
    <property type="project" value="UniProtKB-SubCell"/>
</dbReference>
<feature type="transmembrane region" description="Helical" evidence="10">
    <location>
        <begin position="140"/>
        <end position="168"/>
    </location>
</feature>
<dbReference type="PROSITE" id="PS50262">
    <property type="entry name" value="G_PROTEIN_RECEP_F1_2"/>
    <property type="match status" value="1"/>
</dbReference>
<evidence type="ECO:0000259" key="11">
    <source>
        <dbReference type="PROSITE" id="PS50262"/>
    </source>
</evidence>
<feature type="region of interest" description="Disordered" evidence="9">
    <location>
        <begin position="293"/>
        <end position="441"/>
    </location>
</feature>
<feature type="transmembrane region" description="Helical" evidence="10">
    <location>
        <begin position="542"/>
        <end position="562"/>
    </location>
</feature>
<dbReference type="SUPFAM" id="SSF81321">
    <property type="entry name" value="Family A G protein-coupled receptor-like"/>
    <property type="match status" value="1"/>
</dbReference>
<feature type="compositionally biased region" description="Low complexity" evidence="9">
    <location>
        <begin position="356"/>
        <end position="365"/>
    </location>
</feature>
<feature type="transmembrane region" description="Helical" evidence="10">
    <location>
        <begin position="64"/>
        <end position="86"/>
    </location>
</feature>
<evidence type="ECO:0000256" key="2">
    <source>
        <dbReference type="ARBA" id="ARBA00022475"/>
    </source>
</evidence>
<organism evidence="12">
    <name type="scientific">Phallusia mammillata</name>
    <dbReference type="NCBI Taxonomy" id="59560"/>
    <lineage>
        <taxon>Eukaryota</taxon>
        <taxon>Metazoa</taxon>
        <taxon>Chordata</taxon>
        <taxon>Tunicata</taxon>
        <taxon>Ascidiacea</taxon>
        <taxon>Phlebobranchia</taxon>
        <taxon>Ascidiidae</taxon>
        <taxon>Phallusia</taxon>
    </lineage>
</organism>
<dbReference type="EMBL" id="LR789403">
    <property type="protein sequence ID" value="CAB3265265.1"/>
    <property type="molecule type" value="mRNA"/>
</dbReference>
<dbReference type="InterPro" id="IPR017452">
    <property type="entry name" value="GPCR_Rhodpsn_7TM"/>
</dbReference>
<sequence length="703" mass="78486">MVLDANQTVIAGSGFSPTNSATFQQAGRGVLFSTTVAFTGNLTTNFIGDAVILNCDVWSEPSRIVLQVILLLMLFVNIAASVIVFSISTNVRGKHVSFLFGCVRTLNLLDILQCVVLFLFPIFMPGDCAPNRILCNFSGYLFATSTLFSPLVAIIMAIDRAVAVYFHVWYKGHPYLKTKYAVLAVTLGTFGFYFTLPFYTTFGNYVAVPWLDVCSFEWGIEYRAFNLLLALVNTILLLILLAANIAIVVKIRKRQTQMKKMRSLHEKSKRSSVRRSIIKKLHKSADDILDMSAAEETPTSLQPAITPSPSVFRKRMSKSRPPPLNIPKIDKDSASEVTNSLSSKPRTNSGRFGRNTPTPTTTLTPPITPLPRAKTSSGSGRRPQASTPQTATSRLLTPPALDPLNPRPPSPLIFRNTNNEWPTPKKQKRLSTASRPRSLVRSSSADNILQTVFPAVSVSKPQTPTLLRQVLGYPGVKHADNDSGRFSAGTRSSDESDASKRRFFHSSTSSFFPFPFNARGSTRRSSEKRKKHRMVRKSASRITKMTTAICMVFVVLYLPFLIRKLIQVIPSTYNAIYVPEAIEIITLFGPFLSPLFNPIVYVFFNPHYRENCKQRYRKLRAKCPCVKKTRRLFSTSTFHISTPVGSIRRKPKTKKPSAELPSSNPRTEMPLSSQADDVFEEERKLSPDAVTKPLLRIKSEDVL</sequence>
<keyword evidence="5" id="KW-0297">G-protein coupled receptor</keyword>
<evidence type="ECO:0000256" key="6">
    <source>
        <dbReference type="ARBA" id="ARBA00023136"/>
    </source>
</evidence>
<feature type="transmembrane region" description="Helical" evidence="10">
    <location>
        <begin position="227"/>
        <end position="251"/>
    </location>
</feature>
<dbReference type="InterPro" id="IPR050569">
    <property type="entry name" value="TAAR"/>
</dbReference>
<reference evidence="12" key="1">
    <citation type="submission" date="2020-04" db="EMBL/GenBank/DDBJ databases">
        <authorList>
            <person name="Neveu A P."/>
        </authorList>
    </citation>
    <scope>NUCLEOTIDE SEQUENCE</scope>
    <source>
        <tissue evidence="12">Whole embryo</tissue>
    </source>
</reference>
<evidence type="ECO:0000256" key="5">
    <source>
        <dbReference type="ARBA" id="ARBA00023040"/>
    </source>
</evidence>
<dbReference type="GO" id="GO:0004930">
    <property type="term" value="F:G protein-coupled receptor activity"/>
    <property type="evidence" value="ECO:0007669"/>
    <property type="project" value="UniProtKB-KW"/>
</dbReference>
<dbReference type="InterPro" id="IPR000276">
    <property type="entry name" value="GPCR_Rhodpsn"/>
</dbReference>
<dbReference type="Pfam" id="PF00001">
    <property type="entry name" value="7tm_1"/>
    <property type="match status" value="2"/>
</dbReference>
<feature type="compositionally biased region" description="Polar residues" evidence="9">
    <location>
        <begin position="430"/>
        <end position="441"/>
    </location>
</feature>
<feature type="region of interest" description="Disordered" evidence="9">
    <location>
        <begin position="644"/>
        <end position="685"/>
    </location>
</feature>
<feature type="transmembrane region" description="Helical" evidence="10">
    <location>
        <begin position="582"/>
        <end position="604"/>
    </location>
</feature>
<feature type="transmembrane region" description="Helical" evidence="10">
    <location>
        <begin position="180"/>
        <end position="207"/>
    </location>
</feature>
<evidence type="ECO:0000313" key="12">
    <source>
        <dbReference type="EMBL" id="CAB3265265.1"/>
    </source>
</evidence>
<evidence type="ECO:0000256" key="1">
    <source>
        <dbReference type="ARBA" id="ARBA00004651"/>
    </source>
</evidence>